<dbReference type="PANTHER" id="PTHR47244:SF1">
    <property type="entry name" value="PROTEIN-TYROSINE-PHOSPHATASE IBR5"/>
    <property type="match status" value="1"/>
</dbReference>
<dbReference type="Pfam" id="PF00782">
    <property type="entry name" value="DSPc"/>
    <property type="match status" value="1"/>
</dbReference>
<dbReference type="GO" id="GO:0009734">
    <property type="term" value="P:auxin-activated signaling pathway"/>
    <property type="evidence" value="ECO:0007669"/>
    <property type="project" value="InterPro"/>
</dbReference>
<dbReference type="InterPro" id="IPR000340">
    <property type="entry name" value="Dual-sp_phosphatase_cat-dom"/>
</dbReference>
<keyword evidence="4" id="KW-1185">Reference proteome</keyword>
<evidence type="ECO:0000256" key="1">
    <source>
        <dbReference type="SAM" id="MobiDB-lite"/>
    </source>
</evidence>
<organism evidence="3 4">
    <name type="scientific">Phtheirospermum japonicum</name>
    <dbReference type="NCBI Taxonomy" id="374723"/>
    <lineage>
        <taxon>Eukaryota</taxon>
        <taxon>Viridiplantae</taxon>
        <taxon>Streptophyta</taxon>
        <taxon>Embryophyta</taxon>
        <taxon>Tracheophyta</taxon>
        <taxon>Spermatophyta</taxon>
        <taxon>Magnoliopsida</taxon>
        <taxon>eudicotyledons</taxon>
        <taxon>Gunneridae</taxon>
        <taxon>Pentapetalae</taxon>
        <taxon>asterids</taxon>
        <taxon>lamiids</taxon>
        <taxon>Lamiales</taxon>
        <taxon>Orobanchaceae</taxon>
        <taxon>Orobanchaceae incertae sedis</taxon>
        <taxon>Phtheirospermum</taxon>
    </lineage>
</organism>
<evidence type="ECO:0000313" key="4">
    <source>
        <dbReference type="Proteomes" id="UP000653305"/>
    </source>
</evidence>
<dbReference type="AlphaFoldDB" id="A0A830CJS6"/>
<sequence>MSGKNRSPAIVMAFLMKSKGWKLAQCYQWVKERKPSAELNQAVYEQLQEYEQKIFGTAENNNNSVTVNSQSFSFGFSRPNDPPLPVPVFINNTVGASIFSHAPFDVPPQEFTFGAGHTQKNTSDETPFNTNTNIPAVNYITMDGS</sequence>
<dbReference type="EMBL" id="BMAC01000606">
    <property type="protein sequence ID" value="GFQ00061.1"/>
    <property type="molecule type" value="Genomic_DNA"/>
</dbReference>
<feature type="domain" description="Dual specificity phosphatase catalytic" evidence="2">
    <location>
        <begin position="2"/>
        <end position="53"/>
    </location>
</feature>
<dbReference type="Proteomes" id="UP000653305">
    <property type="component" value="Unassembled WGS sequence"/>
</dbReference>
<name>A0A830CJS6_9LAMI</name>
<dbReference type="InterPro" id="IPR044212">
    <property type="entry name" value="IBR5-like"/>
</dbReference>
<comment type="caution">
    <text evidence="3">The sequence shown here is derived from an EMBL/GenBank/DDBJ whole genome shotgun (WGS) entry which is preliminary data.</text>
</comment>
<evidence type="ECO:0000313" key="3">
    <source>
        <dbReference type="EMBL" id="GFQ00061.1"/>
    </source>
</evidence>
<gene>
    <name evidence="3" type="ORF">PHJA_002150100</name>
</gene>
<dbReference type="GO" id="GO:0005634">
    <property type="term" value="C:nucleus"/>
    <property type="evidence" value="ECO:0007669"/>
    <property type="project" value="TreeGrafter"/>
</dbReference>
<protein>
    <submittedName>
        <fullName evidence="3">Protein-tyrosine-phosphatase ibr5</fullName>
    </submittedName>
</protein>
<dbReference type="PANTHER" id="PTHR47244">
    <property type="entry name" value="PROTEIN-TYROSINE-PHOSPHATASE IBR5"/>
    <property type="match status" value="1"/>
</dbReference>
<dbReference type="InterPro" id="IPR029021">
    <property type="entry name" value="Prot-tyrosine_phosphatase-like"/>
</dbReference>
<dbReference type="GO" id="GO:0009738">
    <property type="term" value="P:abscisic acid-activated signaling pathway"/>
    <property type="evidence" value="ECO:0007669"/>
    <property type="project" value="InterPro"/>
</dbReference>
<dbReference type="OrthoDB" id="165342at2759"/>
<accession>A0A830CJS6</accession>
<evidence type="ECO:0000259" key="2">
    <source>
        <dbReference type="Pfam" id="PF00782"/>
    </source>
</evidence>
<reference evidence="3" key="1">
    <citation type="submission" date="2020-07" db="EMBL/GenBank/DDBJ databases">
        <title>Ethylene signaling mediates host invasion by parasitic plants.</title>
        <authorList>
            <person name="Yoshida S."/>
        </authorList>
    </citation>
    <scope>NUCLEOTIDE SEQUENCE</scope>
    <source>
        <strain evidence="3">Okayama</strain>
    </source>
</reference>
<proteinExistence type="predicted"/>
<dbReference type="GO" id="GO:0033549">
    <property type="term" value="F:MAP kinase phosphatase activity"/>
    <property type="evidence" value="ECO:0007669"/>
    <property type="project" value="InterPro"/>
</dbReference>
<feature type="compositionally biased region" description="Polar residues" evidence="1">
    <location>
        <begin position="118"/>
        <end position="132"/>
    </location>
</feature>
<dbReference type="Gene3D" id="3.90.190.10">
    <property type="entry name" value="Protein tyrosine phosphatase superfamily"/>
    <property type="match status" value="1"/>
</dbReference>
<dbReference type="SUPFAM" id="SSF52799">
    <property type="entry name" value="(Phosphotyrosine protein) phosphatases II"/>
    <property type="match status" value="1"/>
</dbReference>
<feature type="region of interest" description="Disordered" evidence="1">
    <location>
        <begin position="113"/>
        <end position="132"/>
    </location>
</feature>